<feature type="transmembrane region" description="Helical" evidence="6">
    <location>
        <begin position="244"/>
        <end position="268"/>
    </location>
</feature>
<proteinExistence type="predicted"/>
<reference evidence="9" key="1">
    <citation type="submission" date="2016-10" db="EMBL/GenBank/DDBJ databases">
        <authorList>
            <person name="Varghese N."/>
            <person name="Submissions S."/>
        </authorList>
    </citation>
    <scope>NUCLEOTIDE SEQUENCE [LARGE SCALE GENOMIC DNA]</scope>
    <source>
        <strain evidence="9">DSM 11526</strain>
    </source>
</reference>
<dbReference type="RefSeq" id="WP_254774951.1">
    <property type="nucleotide sequence ID" value="NZ_FNRJ01000001.1"/>
</dbReference>
<dbReference type="Proteomes" id="UP000242469">
    <property type="component" value="Unassembled WGS sequence"/>
</dbReference>
<feature type="transmembrane region" description="Helical" evidence="6">
    <location>
        <begin position="215"/>
        <end position="238"/>
    </location>
</feature>
<evidence type="ECO:0000256" key="6">
    <source>
        <dbReference type="SAM" id="Phobius"/>
    </source>
</evidence>
<dbReference type="Pfam" id="PF07690">
    <property type="entry name" value="MFS_1"/>
    <property type="match status" value="1"/>
</dbReference>
<feature type="transmembrane region" description="Helical" evidence="6">
    <location>
        <begin position="74"/>
        <end position="99"/>
    </location>
</feature>
<dbReference type="PANTHER" id="PTHR43124">
    <property type="entry name" value="PURINE EFFLUX PUMP PBUE"/>
    <property type="match status" value="1"/>
</dbReference>
<dbReference type="PANTHER" id="PTHR43124:SF3">
    <property type="entry name" value="CHLORAMPHENICOL EFFLUX PUMP RV0191"/>
    <property type="match status" value="1"/>
</dbReference>
<evidence type="ECO:0000259" key="7">
    <source>
        <dbReference type="PROSITE" id="PS50850"/>
    </source>
</evidence>
<dbReference type="STRING" id="1122198.SAMN02745729_101534"/>
<dbReference type="InterPro" id="IPR036259">
    <property type="entry name" value="MFS_trans_sf"/>
</dbReference>
<feature type="transmembrane region" description="Helical" evidence="6">
    <location>
        <begin position="342"/>
        <end position="366"/>
    </location>
</feature>
<protein>
    <submittedName>
        <fullName evidence="8">Cyanate permease</fullName>
    </submittedName>
</protein>
<dbReference type="GO" id="GO:0005886">
    <property type="term" value="C:plasma membrane"/>
    <property type="evidence" value="ECO:0007669"/>
    <property type="project" value="UniProtKB-SubCell"/>
</dbReference>
<evidence type="ECO:0000256" key="1">
    <source>
        <dbReference type="ARBA" id="ARBA00004651"/>
    </source>
</evidence>
<feature type="transmembrane region" description="Helical" evidence="6">
    <location>
        <begin position="134"/>
        <end position="154"/>
    </location>
</feature>
<evidence type="ECO:0000256" key="2">
    <source>
        <dbReference type="ARBA" id="ARBA00022475"/>
    </source>
</evidence>
<dbReference type="InterPro" id="IPR050189">
    <property type="entry name" value="MFS_Efflux_Transporters"/>
</dbReference>
<evidence type="ECO:0000256" key="3">
    <source>
        <dbReference type="ARBA" id="ARBA00022692"/>
    </source>
</evidence>
<keyword evidence="2" id="KW-1003">Cell membrane</keyword>
<dbReference type="CDD" id="cd06174">
    <property type="entry name" value="MFS"/>
    <property type="match status" value="1"/>
</dbReference>
<feature type="transmembrane region" description="Helical" evidence="6">
    <location>
        <begin position="280"/>
        <end position="299"/>
    </location>
</feature>
<dbReference type="Gene3D" id="1.20.1250.20">
    <property type="entry name" value="MFS general substrate transporter like domains"/>
    <property type="match status" value="1"/>
</dbReference>
<dbReference type="PROSITE" id="PS50850">
    <property type="entry name" value="MFS"/>
    <property type="match status" value="1"/>
</dbReference>
<keyword evidence="9" id="KW-1185">Reference proteome</keyword>
<feature type="transmembrane region" description="Helical" evidence="6">
    <location>
        <begin position="42"/>
        <end position="62"/>
    </location>
</feature>
<feature type="transmembrane region" description="Helical" evidence="6">
    <location>
        <begin position="305"/>
        <end position="330"/>
    </location>
</feature>
<keyword evidence="5 6" id="KW-0472">Membrane</keyword>
<evidence type="ECO:0000256" key="4">
    <source>
        <dbReference type="ARBA" id="ARBA00022989"/>
    </source>
</evidence>
<keyword evidence="3 6" id="KW-0812">Transmembrane</keyword>
<comment type="subcellular location">
    <subcellularLocation>
        <location evidence="1">Cell membrane</location>
        <topology evidence="1">Multi-pass membrane protein</topology>
    </subcellularLocation>
</comment>
<dbReference type="SUPFAM" id="SSF103473">
    <property type="entry name" value="MFS general substrate transporter"/>
    <property type="match status" value="1"/>
</dbReference>
<dbReference type="GO" id="GO:0022857">
    <property type="term" value="F:transmembrane transporter activity"/>
    <property type="evidence" value="ECO:0007669"/>
    <property type="project" value="InterPro"/>
</dbReference>
<gene>
    <name evidence="8" type="ORF">SAMN02745729_101534</name>
</gene>
<feature type="transmembrane region" description="Helical" evidence="6">
    <location>
        <begin position="105"/>
        <end position="122"/>
    </location>
</feature>
<feature type="transmembrane region" description="Helical" evidence="6">
    <location>
        <begin position="160"/>
        <end position="180"/>
    </location>
</feature>
<sequence length="402" mass="42378">MRSLAPEFVVMLAGITAALHIGKLPPAIPVLQDALGVTLVEAGFLLSLVQLAGMLAGALIGLLADSAGLRRSVLLGLGILMLASLLGSQAQSAAMLLLLRGIEGFGFLLVTLSGPGLIRHLVVAEKLSLRLGWWGCYMGLGTGTALLTGLWVMAKVGWQGWWILMALLSLLMLFWVWRAVPPDQQLHTRQEGPVGGALGRVLGRLKLTLSHPGPWLVAMIFATYSGQWLSVIGFLPSIYSEAGISAGLVGPLTALAAVVNIIGNVLSGRLLHVGVGARQLLYGGFAVMAMTTWFAFSALTADFPWLRYLAVLLFSAIGGMVPGALFSLAVRLAPDSSVVSTCVGWMLQWSAFGQFVAPPAIAWLAAQAGGWHWTWMATGAMSLLGVVLVTRVSRLPGFAAAH</sequence>
<keyword evidence="4 6" id="KW-1133">Transmembrane helix</keyword>
<accession>A0A1H3YMP9</accession>
<dbReference type="EMBL" id="FNRJ01000001">
    <property type="protein sequence ID" value="SEA12820.1"/>
    <property type="molecule type" value="Genomic_DNA"/>
</dbReference>
<feature type="domain" description="Major facilitator superfamily (MFS) profile" evidence="7">
    <location>
        <begin position="6"/>
        <end position="397"/>
    </location>
</feature>
<dbReference type="InterPro" id="IPR020846">
    <property type="entry name" value="MFS_dom"/>
</dbReference>
<evidence type="ECO:0000256" key="5">
    <source>
        <dbReference type="ARBA" id="ARBA00023136"/>
    </source>
</evidence>
<dbReference type="InterPro" id="IPR011701">
    <property type="entry name" value="MFS"/>
</dbReference>
<evidence type="ECO:0000313" key="9">
    <source>
        <dbReference type="Proteomes" id="UP000242469"/>
    </source>
</evidence>
<evidence type="ECO:0000313" key="8">
    <source>
        <dbReference type="EMBL" id="SEA12820.1"/>
    </source>
</evidence>
<feature type="transmembrane region" description="Helical" evidence="6">
    <location>
        <begin position="372"/>
        <end position="390"/>
    </location>
</feature>
<name>A0A1H3YMP9_9GAMM</name>
<dbReference type="AlphaFoldDB" id="A0A1H3YMP9"/>
<organism evidence="8 9">
    <name type="scientific">Marinobacterium iners DSM 11526</name>
    <dbReference type="NCBI Taxonomy" id="1122198"/>
    <lineage>
        <taxon>Bacteria</taxon>
        <taxon>Pseudomonadati</taxon>
        <taxon>Pseudomonadota</taxon>
        <taxon>Gammaproteobacteria</taxon>
        <taxon>Oceanospirillales</taxon>
        <taxon>Oceanospirillaceae</taxon>
        <taxon>Marinobacterium</taxon>
    </lineage>
</organism>